<accession>A0A840PZX8</accession>
<dbReference type="EMBL" id="JACHIW010000001">
    <property type="protein sequence ID" value="MBB5153297.1"/>
    <property type="molecule type" value="Genomic_DNA"/>
</dbReference>
<feature type="region of interest" description="Disordered" evidence="1">
    <location>
        <begin position="56"/>
        <end position="84"/>
    </location>
</feature>
<evidence type="ECO:0000256" key="1">
    <source>
        <dbReference type="SAM" id="MobiDB-lite"/>
    </source>
</evidence>
<comment type="caution">
    <text evidence="3">The sequence shown here is derived from an EMBL/GenBank/DDBJ whole genome shotgun (WGS) entry which is preliminary data.</text>
</comment>
<proteinExistence type="predicted"/>
<protein>
    <recommendedName>
        <fullName evidence="2">Helix-turn-helix domain-containing protein</fullName>
    </recommendedName>
</protein>
<sequence length="84" mass="9335">MRKVQRGARVTGHAREKLAADLKRWYDRETSIRQLVEVSGRSYGAVRLLLQEAGAEFRPPGAPSKTAANPTPQRPEPILSRVAL</sequence>
<keyword evidence="4" id="KW-1185">Reference proteome</keyword>
<evidence type="ECO:0000313" key="3">
    <source>
        <dbReference type="EMBL" id="MBB5153297.1"/>
    </source>
</evidence>
<dbReference type="AlphaFoldDB" id="A0A840PZX8"/>
<gene>
    <name evidence="3" type="ORF">BJ970_000831</name>
</gene>
<evidence type="ECO:0000313" key="4">
    <source>
        <dbReference type="Proteomes" id="UP000584374"/>
    </source>
</evidence>
<organism evidence="3 4">
    <name type="scientific">Saccharopolyspora phatthalungensis</name>
    <dbReference type="NCBI Taxonomy" id="664693"/>
    <lineage>
        <taxon>Bacteria</taxon>
        <taxon>Bacillati</taxon>
        <taxon>Actinomycetota</taxon>
        <taxon>Actinomycetes</taxon>
        <taxon>Pseudonocardiales</taxon>
        <taxon>Pseudonocardiaceae</taxon>
        <taxon>Saccharopolyspora</taxon>
    </lineage>
</organism>
<dbReference type="InterPro" id="IPR045745">
    <property type="entry name" value="HTH_58_Actinobacteria-type"/>
</dbReference>
<feature type="domain" description="Helix-turn-helix" evidence="2">
    <location>
        <begin position="4"/>
        <end position="64"/>
    </location>
</feature>
<evidence type="ECO:0000259" key="2">
    <source>
        <dbReference type="Pfam" id="PF19575"/>
    </source>
</evidence>
<dbReference type="Pfam" id="PF19575">
    <property type="entry name" value="HTH_58"/>
    <property type="match status" value="1"/>
</dbReference>
<name>A0A840PZX8_9PSEU</name>
<reference evidence="3 4" key="1">
    <citation type="submission" date="2020-08" db="EMBL/GenBank/DDBJ databases">
        <title>Sequencing the genomes of 1000 actinobacteria strains.</title>
        <authorList>
            <person name="Klenk H.-P."/>
        </authorList>
    </citation>
    <scope>NUCLEOTIDE SEQUENCE [LARGE SCALE GENOMIC DNA]</scope>
    <source>
        <strain evidence="3 4">DSM 45584</strain>
    </source>
</reference>
<dbReference type="Proteomes" id="UP000584374">
    <property type="component" value="Unassembled WGS sequence"/>
</dbReference>